<evidence type="ECO:0000256" key="7">
    <source>
        <dbReference type="ARBA" id="ARBA00024867"/>
    </source>
</evidence>
<dbReference type="RefSeq" id="WP_073257652.1">
    <property type="nucleotide sequence ID" value="NZ_FRCR01000010.1"/>
</dbReference>
<dbReference type="FunFam" id="3.40.50.2300:FF:000001">
    <property type="entry name" value="DNA-binding response regulator PhoB"/>
    <property type="match status" value="1"/>
</dbReference>
<protein>
    <recommendedName>
        <fullName evidence="1">Stage 0 sporulation protein A homolog</fullName>
    </recommendedName>
</protein>
<dbReference type="GO" id="GO:0005829">
    <property type="term" value="C:cytosol"/>
    <property type="evidence" value="ECO:0007669"/>
    <property type="project" value="TreeGrafter"/>
</dbReference>
<evidence type="ECO:0000259" key="10">
    <source>
        <dbReference type="PROSITE" id="PS50110"/>
    </source>
</evidence>
<dbReference type="STRING" id="447595.SAMN05660826_01792"/>
<dbReference type="Pfam" id="PF00072">
    <property type="entry name" value="Response_reg"/>
    <property type="match status" value="1"/>
</dbReference>
<dbReference type="FunFam" id="1.10.10.10:FF:000018">
    <property type="entry name" value="DNA-binding response regulator ResD"/>
    <property type="match status" value="1"/>
</dbReference>
<feature type="domain" description="Response regulatory" evidence="10">
    <location>
        <begin position="5"/>
        <end position="120"/>
    </location>
</feature>
<keyword evidence="6" id="KW-0804">Transcription</keyword>
<dbReference type="InterPro" id="IPR036388">
    <property type="entry name" value="WH-like_DNA-bd_sf"/>
</dbReference>
<evidence type="ECO:0000256" key="9">
    <source>
        <dbReference type="PROSITE-ProRule" id="PRU01091"/>
    </source>
</evidence>
<comment type="function">
    <text evidence="7">May play the central regulatory role in sporulation. It may be an element of the effector pathway responsible for the activation of sporulation genes in response to nutritional stress. Spo0A may act in concert with spo0H (a sigma factor) to control the expression of some genes that are critical to the sporulation process.</text>
</comment>
<dbReference type="CDD" id="cd17574">
    <property type="entry name" value="REC_OmpR"/>
    <property type="match status" value="1"/>
</dbReference>
<dbReference type="PROSITE" id="PS50110">
    <property type="entry name" value="RESPONSE_REGULATORY"/>
    <property type="match status" value="1"/>
</dbReference>
<dbReference type="GO" id="GO:0006355">
    <property type="term" value="P:regulation of DNA-templated transcription"/>
    <property type="evidence" value="ECO:0007669"/>
    <property type="project" value="InterPro"/>
</dbReference>
<name>A0A1M7L4G2_9FIRM</name>
<dbReference type="InterPro" id="IPR001867">
    <property type="entry name" value="OmpR/PhoB-type_DNA-bd"/>
</dbReference>
<dbReference type="EMBL" id="FRCR01000010">
    <property type="protein sequence ID" value="SHM72751.1"/>
    <property type="molecule type" value="Genomic_DNA"/>
</dbReference>
<dbReference type="CDD" id="cd00383">
    <property type="entry name" value="trans_reg_C"/>
    <property type="match status" value="1"/>
</dbReference>
<sequence length="228" mass="26001">MKQKSILIVEDDVKIRMLLRDFLEREGFKVLESPNGRHALETFEKLKKEIDLIILDIMLPEIDGWTVCRNIRKISSVPIVMLTARSEDADEILGLELGADDYVKKPVKPTTLIARIKAILRRIENGEEIKNRLSFEGIEIDEDSYKVTVDGNEIILSPKEFSLLLILVKNKGKIISREQLLDAVWGVDYEGGLRTVDTHINRLRSKLGKYSCAIETVRGFGYRFGGSR</sequence>
<evidence type="ECO:0000313" key="13">
    <source>
        <dbReference type="Proteomes" id="UP000184375"/>
    </source>
</evidence>
<organism evidence="12 13">
    <name type="scientific">Caldanaerovirga acetigignens</name>
    <dbReference type="NCBI Taxonomy" id="447595"/>
    <lineage>
        <taxon>Bacteria</taxon>
        <taxon>Bacillati</taxon>
        <taxon>Bacillota</taxon>
        <taxon>Clostridia</taxon>
        <taxon>Thermosediminibacterales</taxon>
        <taxon>Thermosediminibacteraceae</taxon>
        <taxon>Caldanaerovirga</taxon>
    </lineage>
</organism>
<evidence type="ECO:0000256" key="5">
    <source>
        <dbReference type="ARBA" id="ARBA00023125"/>
    </source>
</evidence>
<dbReference type="OrthoDB" id="152576at2"/>
<dbReference type="Proteomes" id="UP000184375">
    <property type="component" value="Unassembled WGS sequence"/>
</dbReference>
<dbReference type="InterPro" id="IPR039420">
    <property type="entry name" value="WalR-like"/>
</dbReference>
<dbReference type="PANTHER" id="PTHR48111">
    <property type="entry name" value="REGULATOR OF RPOS"/>
    <property type="match status" value="1"/>
</dbReference>
<feature type="DNA-binding region" description="OmpR/PhoB-type" evidence="9">
    <location>
        <begin position="130"/>
        <end position="226"/>
    </location>
</feature>
<feature type="modified residue" description="4-aspartylphosphate" evidence="8">
    <location>
        <position position="56"/>
    </location>
</feature>
<dbReference type="PANTHER" id="PTHR48111:SF73">
    <property type="entry name" value="ALKALINE PHOSPHATASE SYNTHESIS TRANSCRIPTIONAL REGULATORY PROTEIN PHOP"/>
    <property type="match status" value="1"/>
</dbReference>
<gene>
    <name evidence="12" type="ORF">SAMN05660826_01792</name>
</gene>
<dbReference type="SUPFAM" id="SSF52172">
    <property type="entry name" value="CheY-like"/>
    <property type="match status" value="1"/>
</dbReference>
<evidence type="ECO:0000256" key="3">
    <source>
        <dbReference type="ARBA" id="ARBA00023012"/>
    </source>
</evidence>
<dbReference type="Pfam" id="PF00486">
    <property type="entry name" value="Trans_reg_C"/>
    <property type="match status" value="1"/>
</dbReference>
<dbReference type="Gene3D" id="6.10.250.690">
    <property type="match status" value="1"/>
</dbReference>
<dbReference type="AlphaFoldDB" id="A0A1M7L4G2"/>
<evidence type="ECO:0000256" key="1">
    <source>
        <dbReference type="ARBA" id="ARBA00018672"/>
    </source>
</evidence>
<dbReference type="PROSITE" id="PS51755">
    <property type="entry name" value="OMPR_PHOB"/>
    <property type="match status" value="1"/>
</dbReference>
<dbReference type="GO" id="GO:0032993">
    <property type="term" value="C:protein-DNA complex"/>
    <property type="evidence" value="ECO:0007669"/>
    <property type="project" value="TreeGrafter"/>
</dbReference>
<evidence type="ECO:0000256" key="6">
    <source>
        <dbReference type="ARBA" id="ARBA00023163"/>
    </source>
</evidence>
<keyword evidence="3" id="KW-0902">Two-component regulatory system</keyword>
<feature type="domain" description="OmpR/PhoB-type" evidence="11">
    <location>
        <begin position="130"/>
        <end position="226"/>
    </location>
</feature>
<evidence type="ECO:0000313" key="12">
    <source>
        <dbReference type="EMBL" id="SHM72751.1"/>
    </source>
</evidence>
<dbReference type="GO" id="GO:0000156">
    <property type="term" value="F:phosphorelay response regulator activity"/>
    <property type="evidence" value="ECO:0007669"/>
    <property type="project" value="TreeGrafter"/>
</dbReference>
<evidence type="ECO:0000256" key="4">
    <source>
        <dbReference type="ARBA" id="ARBA00023015"/>
    </source>
</evidence>
<keyword evidence="4" id="KW-0805">Transcription regulation</keyword>
<keyword evidence="2 8" id="KW-0597">Phosphoprotein</keyword>
<evidence type="ECO:0000259" key="11">
    <source>
        <dbReference type="PROSITE" id="PS51755"/>
    </source>
</evidence>
<proteinExistence type="predicted"/>
<reference evidence="13" key="1">
    <citation type="submission" date="2016-11" db="EMBL/GenBank/DDBJ databases">
        <authorList>
            <person name="Varghese N."/>
            <person name="Submissions S."/>
        </authorList>
    </citation>
    <scope>NUCLEOTIDE SEQUENCE [LARGE SCALE GENOMIC DNA]</scope>
    <source>
        <strain evidence="13">DSM 18802</strain>
    </source>
</reference>
<dbReference type="InterPro" id="IPR011006">
    <property type="entry name" value="CheY-like_superfamily"/>
</dbReference>
<evidence type="ECO:0000256" key="2">
    <source>
        <dbReference type="ARBA" id="ARBA00022553"/>
    </source>
</evidence>
<dbReference type="SMART" id="SM00862">
    <property type="entry name" value="Trans_reg_C"/>
    <property type="match status" value="1"/>
</dbReference>
<evidence type="ECO:0000256" key="8">
    <source>
        <dbReference type="PROSITE-ProRule" id="PRU00169"/>
    </source>
</evidence>
<keyword evidence="13" id="KW-1185">Reference proteome</keyword>
<dbReference type="GO" id="GO:0000976">
    <property type="term" value="F:transcription cis-regulatory region binding"/>
    <property type="evidence" value="ECO:0007669"/>
    <property type="project" value="TreeGrafter"/>
</dbReference>
<dbReference type="Gene3D" id="3.40.50.2300">
    <property type="match status" value="1"/>
</dbReference>
<keyword evidence="5 9" id="KW-0238">DNA-binding</keyword>
<accession>A0A1M7L4G2</accession>
<dbReference type="Gene3D" id="1.10.10.10">
    <property type="entry name" value="Winged helix-like DNA-binding domain superfamily/Winged helix DNA-binding domain"/>
    <property type="match status" value="1"/>
</dbReference>
<dbReference type="SMART" id="SM00448">
    <property type="entry name" value="REC"/>
    <property type="match status" value="1"/>
</dbReference>
<dbReference type="InterPro" id="IPR001789">
    <property type="entry name" value="Sig_transdc_resp-reg_receiver"/>
</dbReference>